<reference evidence="3 4" key="1">
    <citation type="submission" date="2017-12" db="EMBL/GenBank/DDBJ databases">
        <title>The genome sequence of Caulobacter flavus CGMCC1 15093.</title>
        <authorList>
            <person name="Gao J."/>
            <person name="Mao X."/>
            <person name="Sun J."/>
        </authorList>
    </citation>
    <scope>NUCLEOTIDE SEQUENCE [LARGE SCALE GENOMIC DNA]</scope>
    <source>
        <strain evidence="3 4">CGMCC1 15093</strain>
    </source>
</reference>
<dbReference type="Proteomes" id="UP000281192">
    <property type="component" value="Chromosome"/>
</dbReference>
<evidence type="ECO:0008006" key="6">
    <source>
        <dbReference type="Google" id="ProtNLM"/>
    </source>
</evidence>
<dbReference type="Proteomes" id="UP000234483">
    <property type="component" value="Unassembled WGS sequence"/>
</dbReference>
<accession>A0A2N5CMG9</accession>
<keyword evidence="1" id="KW-0732">Signal</keyword>
<evidence type="ECO:0000256" key="1">
    <source>
        <dbReference type="SAM" id="SignalP"/>
    </source>
</evidence>
<dbReference type="EMBL" id="PJRQ01000047">
    <property type="protein sequence ID" value="PLR07171.1"/>
    <property type="molecule type" value="Genomic_DNA"/>
</dbReference>
<dbReference type="InterPro" id="IPR022061">
    <property type="entry name" value="DUF3617"/>
</dbReference>
<evidence type="ECO:0000313" key="2">
    <source>
        <dbReference type="EMBL" id="AYV49390.1"/>
    </source>
</evidence>
<evidence type="ECO:0000313" key="4">
    <source>
        <dbReference type="Proteomes" id="UP000234483"/>
    </source>
</evidence>
<dbReference type="Pfam" id="PF12276">
    <property type="entry name" value="DUF3617"/>
    <property type="match status" value="1"/>
</dbReference>
<sequence length="150" mass="15790">MRPIALAATALAASAAALAVGFAATATAQAAAPKATILPGHWEYSYRIGIIPIGNEDKCIKPADAAQFSKGICTRRYKCEYTTNQVDDGKIALKGTWTDKKGRAAPVNAKGSYTPESFKLDIKMKTVDGMPLAGVMNAKRLSATCPADVK</sequence>
<keyword evidence="5" id="KW-1185">Reference proteome</keyword>
<dbReference type="RefSeq" id="WP_101715343.1">
    <property type="nucleotide sequence ID" value="NZ_CP026100.1"/>
</dbReference>
<feature type="signal peptide" evidence="1">
    <location>
        <begin position="1"/>
        <end position="19"/>
    </location>
</feature>
<dbReference type="KEGG" id="cfh:C1707_00245"/>
<evidence type="ECO:0000313" key="5">
    <source>
        <dbReference type="Proteomes" id="UP000281192"/>
    </source>
</evidence>
<organism evidence="3 4">
    <name type="scientific">Caulobacter flavus</name>
    <dbReference type="NCBI Taxonomy" id="1679497"/>
    <lineage>
        <taxon>Bacteria</taxon>
        <taxon>Pseudomonadati</taxon>
        <taxon>Pseudomonadota</taxon>
        <taxon>Alphaproteobacteria</taxon>
        <taxon>Caulobacterales</taxon>
        <taxon>Caulobacteraceae</taxon>
        <taxon>Caulobacter</taxon>
    </lineage>
</organism>
<dbReference type="OrthoDB" id="7189411at2"/>
<dbReference type="AlphaFoldDB" id="A0A2N5CMG9"/>
<reference evidence="2 5" key="2">
    <citation type="submission" date="2018-01" db="EMBL/GenBank/DDBJ databases">
        <title>Complete genome sequence of Caulobacter flavus RHGG3.</title>
        <authorList>
            <person name="Yang E."/>
        </authorList>
    </citation>
    <scope>NUCLEOTIDE SEQUENCE [LARGE SCALE GENOMIC DNA]</scope>
    <source>
        <strain evidence="2 5">RHGG3</strain>
    </source>
</reference>
<proteinExistence type="predicted"/>
<protein>
    <recommendedName>
        <fullName evidence="6">DUF3617 domain-containing protein</fullName>
    </recommendedName>
</protein>
<gene>
    <name evidence="2" type="ORF">C1707_00245</name>
    <name evidence="3" type="ORF">CFHF_23360</name>
</gene>
<evidence type="ECO:0000313" key="3">
    <source>
        <dbReference type="EMBL" id="PLR07171.1"/>
    </source>
</evidence>
<feature type="chain" id="PRO_5044577642" description="DUF3617 domain-containing protein" evidence="1">
    <location>
        <begin position="20"/>
        <end position="150"/>
    </location>
</feature>
<name>A0A2N5CMG9_9CAUL</name>
<dbReference type="EMBL" id="CP026100">
    <property type="protein sequence ID" value="AYV49390.1"/>
    <property type="molecule type" value="Genomic_DNA"/>
</dbReference>